<dbReference type="PANTHER" id="PTHR31061">
    <property type="entry name" value="LD22376P"/>
    <property type="match status" value="1"/>
</dbReference>
<feature type="domain" description="DUF5009" evidence="2">
    <location>
        <begin position="11"/>
        <end position="242"/>
    </location>
</feature>
<accession>A0A931IZ29</accession>
<evidence type="ECO:0000259" key="2">
    <source>
        <dbReference type="Pfam" id="PF16401"/>
    </source>
</evidence>
<proteinExistence type="predicted"/>
<feature type="transmembrane region" description="Helical" evidence="1">
    <location>
        <begin position="163"/>
        <end position="181"/>
    </location>
</feature>
<evidence type="ECO:0000313" key="3">
    <source>
        <dbReference type="EMBL" id="MBH9552623.1"/>
    </source>
</evidence>
<name>A0A931IZ29_9BURK</name>
<keyword evidence="1" id="KW-0472">Membrane</keyword>
<sequence>MSPAAPFHPPRDSALDALRGLAVFGMVLSGSVGFGAQAGLPAWMYHVQVPPPLHKFDGSIPGISWVDLVFPMFLFALGAALPLALRGQTGVAVAWTAVRRGALLLFLALVTHQFKNQGLLSLAAFGLLGLMLVRRVPYWGRVLAGVAVLGLWSHLGITTKNDIILAVLAVMACVGTLIWGVTRVGSGREPWRWALLVAVVAVMLAPPTAWTRGLQATPAPWAYQFVFLKYLLIVVPGMAVGEGLLRVGRDACGCSAAAGVDRLLPSIALTLVCSNLTLLYLRESGWNFALSAALLAWGAVRVRREEGFVSQAWSLAAGLLMLGLLLEPLQGGIRKDPSTFSYLVVTAALSLLLLLALQGVRGPLREGLAGLGRNPLLAYVVGSLCLLPLLHLGGLHAAWTGLAAGPALSLLKGLLFTVAGVLLTLGANRLGWVWRA</sequence>
<dbReference type="RefSeq" id="WP_198100220.1">
    <property type="nucleotide sequence ID" value="NZ_JAEDAL010000002.1"/>
</dbReference>
<feature type="transmembrane region" description="Helical" evidence="1">
    <location>
        <begin position="63"/>
        <end position="85"/>
    </location>
</feature>
<keyword evidence="1" id="KW-0812">Transmembrane</keyword>
<dbReference type="EMBL" id="JAEDAL010000002">
    <property type="protein sequence ID" value="MBH9552623.1"/>
    <property type="molecule type" value="Genomic_DNA"/>
</dbReference>
<feature type="transmembrane region" description="Helical" evidence="1">
    <location>
        <begin position="314"/>
        <end position="333"/>
    </location>
</feature>
<reference evidence="3" key="1">
    <citation type="submission" date="2020-12" db="EMBL/GenBank/DDBJ databases">
        <title>The genome sequence of Inhella sp. 4Y17.</title>
        <authorList>
            <person name="Liu Y."/>
        </authorList>
    </citation>
    <scope>NUCLEOTIDE SEQUENCE</scope>
    <source>
        <strain evidence="3">4Y10</strain>
    </source>
</reference>
<dbReference type="AlphaFoldDB" id="A0A931IZ29"/>
<feature type="transmembrane region" description="Helical" evidence="1">
    <location>
        <begin position="21"/>
        <end position="43"/>
    </location>
</feature>
<gene>
    <name evidence="3" type="ORF">I7X43_07130</name>
</gene>
<comment type="caution">
    <text evidence="3">The sequence shown here is derived from an EMBL/GenBank/DDBJ whole genome shotgun (WGS) entry which is preliminary data.</text>
</comment>
<feature type="transmembrane region" description="Helical" evidence="1">
    <location>
        <begin position="286"/>
        <end position="302"/>
    </location>
</feature>
<feature type="transmembrane region" description="Helical" evidence="1">
    <location>
        <begin position="193"/>
        <end position="210"/>
    </location>
</feature>
<keyword evidence="4" id="KW-1185">Reference proteome</keyword>
<evidence type="ECO:0000256" key="1">
    <source>
        <dbReference type="SAM" id="Phobius"/>
    </source>
</evidence>
<keyword evidence="1" id="KW-1133">Transmembrane helix</keyword>
<dbReference type="Proteomes" id="UP000620139">
    <property type="component" value="Unassembled WGS sequence"/>
</dbReference>
<feature type="transmembrane region" description="Helical" evidence="1">
    <location>
        <begin position="339"/>
        <end position="357"/>
    </location>
</feature>
<feature type="transmembrane region" description="Helical" evidence="1">
    <location>
        <begin position="222"/>
        <end position="241"/>
    </location>
</feature>
<organism evidence="3 4">
    <name type="scientific">Inhella gelatinilytica</name>
    <dbReference type="NCBI Taxonomy" id="2795030"/>
    <lineage>
        <taxon>Bacteria</taxon>
        <taxon>Pseudomonadati</taxon>
        <taxon>Pseudomonadota</taxon>
        <taxon>Betaproteobacteria</taxon>
        <taxon>Burkholderiales</taxon>
        <taxon>Sphaerotilaceae</taxon>
        <taxon>Inhella</taxon>
    </lineage>
</organism>
<feature type="transmembrane region" description="Helical" evidence="1">
    <location>
        <begin position="405"/>
        <end position="425"/>
    </location>
</feature>
<feature type="transmembrane region" description="Helical" evidence="1">
    <location>
        <begin position="377"/>
        <end position="399"/>
    </location>
</feature>
<evidence type="ECO:0000313" key="4">
    <source>
        <dbReference type="Proteomes" id="UP000620139"/>
    </source>
</evidence>
<feature type="transmembrane region" description="Helical" evidence="1">
    <location>
        <begin position="116"/>
        <end position="133"/>
    </location>
</feature>
<dbReference type="PANTHER" id="PTHR31061:SF24">
    <property type="entry name" value="LD22376P"/>
    <property type="match status" value="1"/>
</dbReference>
<dbReference type="Pfam" id="PF16401">
    <property type="entry name" value="DUF5009"/>
    <property type="match status" value="1"/>
</dbReference>
<dbReference type="InterPro" id="IPR032176">
    <property type="entry name" value="DUF5009"/>
</dbReference>
<feature type="transmembrane region" description="Helical" evidence="1">
    <location>
        <begin position="138"/>
        <end position="157"/>
    </location>
</feature>
<protein>
    <submittedName>
        <fullName evidence="3">DUF5009 domain-containing protein</fullName>
    </submittedName>
</protein>